<dbReference type="AlphaFoldDB" id="A0A1H7MGH3"/>
<accession>A0A1H7MGH3</accession>
<gene>
    <name evidence="3" type="ORF">SAMN05421740_103511</name>
</gene>
<dbReference type="Gene3D" id="3.40.30.10">
    <property type="entry name" value="Glutaredoxin"/>
    <property type="match status" value="1"/>
</dbReference>
<dbReference type="InterPro" id="IPR036249">
    <property type="entry name" value="Thioredoxin-like_sf"/>
</dbReference>
<evidence type="ECO:0000313" key="3">
    <source>
        <dbReference type="EMBL" id="SEL10440.1"/>
    </source>
</evidence>
<keyword evidence="1" id="KW-0732">Signal</keyword>
<protein>
    <submittedName>
        <fullName evidence="3">Thioredoxin-like</fullName>
    </submittedName>
</protein>
<dbReference type="Pfam" id="PF13098">
    <property type="entry name" value="Thioredoxin_2"/>
    <property type="match status" value="1"/>
</dbReference>
<organism evidence="3 4">
    <name type="scientific">Parapedobacter koreensis</name>
    <dbReference type="NCBI Taxonomy" id="332977"/>
    <lineage>
        <taxon>Bacteria</taxon>
        <taxon>Pseudomonadati</taxon>
        <taxon>Bacteroidota</taxon>
        <taxon>Sphingobacteriia</taxon>
        <taxon>Sphingobacteriales</taxon>
        <taxon>Sphingobacteriaceae</taxon>
        <taxon>Parapedobacter</taxon>
    </lineage>
</organism>
<dbReference type="RefSeq" id="WP_090605069.1">
    <property type="nucleotide sequence ID" value="NZ_FNZR01000003.1"/>
</dbReference>
<keyword evidence="4" id="KW-1185">Reference proteome</keyword>
<dbReference type="InterPro" id="IPR013766">
    <property type="entry name" value="Thioredoxin_domain"/>
</dbReference>
<feature type="domain" description="Thioredoxin" evidence="2">
    <location>
        <begin position="11"/>
        <end position="146"/>
    </location>
</feature>
<dbReference type="SUPFAM" id="SSF52833">
    <property type="entry name" value="Thioredoxin-like"/>
    <property type="match status" value="1"/>
</dbReference>
<dbReference type="InterPro" id="IPR012336">
    <property type="entry name" value="Thioredoxin-like_fold"/>
</dbReference>
<feature type="chain" id="PRO_5011565118" evidence="1">
    <location>
        <begin position="19"/>
        <end position="146"/>
    </location>
</feature>
<dbReference type="Proteomes" id="UP000198916">
    <property type="component" value="Unassembled WGS sequence"/>
</dbReference>
<feature type="signal peptide" evidence="1">
    <location>
        <begin position="1"/>
        <end position="18"/>
    </location>
</feature>
<dbReference type="EMBL" id="FNZR01000003">
    <property type="protein sequence ID" value="SEL10440.1"/>
    <property type="molecule type" value="Genomic_DNA"/>
</dbReference>
<name>A0A1H7MGH3_9SPHI</name>
<sequence>MRTIVLFFLLTMAGTVVAQKRETAKNNSAQEIVFKTTKWAAVAAEAKKSGQYIFVDAYTSWCGPCKLLKATTFKDKDAVAYFNSHFINYTADMEQGEGIGLAEKWNVTAYPALLFFTPEGKMVLKQVGYVDGKKLVEIGQQALAKQ</sequence>
<reference evidence="4" key="1">
    <citation type="submission" date="2016-10" db="EMBL/GenBank/DDBJ databases">
        <authorList>
            <person name="Varghese N."/>
            <person name="Submissions S."/>
        </authorList>
    </citation>
    <scope>NUCLEOTIDE SEQUENCE [LARGE SCALE GENOMIC DNA]</scope>
    <source>
        <strain evidence="4">Jip14</strain>
    </source>
</reference>
<evidence type="ECO:0000259" key="2">
    <source>
        <dbReference type="PROSITE" id="PS51352"/>
    </source>
</evidence>
<evidence type="ECO:0000256" key="1">
    <source>
        <dbReference type="SAM" id="SignalP"/>
    </source>
</evidence>
<dbReference type="PROSITE" id="PS51352">
    <property type="entry name" value="THIOREDOXIN_2"/>
    <property type="match status" value="1"/>
</dbReference>
<dbReference type="OrthoDB" id="120730at2"/>
<evidence type="ECO:0000313" key="4">
    <source>
        <dbReference type="Proteomes" id="UP000198916"/>
    </source>
</evidence>
<dbReference type="STRING" id="332977.SAMN05421740_103511"/>
<proteinExistence type="predicted"/>